<feature type="compositionally biased region" description="Low complexity" evidence="8">
    <location>
        <begin position="335"/>
        <end position="350"/>
    </location>
</feature>
<dbReference type="InterPro" id="IPR049492">
    <property type="entry name" value="BD-FAE-like_dom"/>
</dbReference>
<keyword evidence="7" id="KW-0349">Heme</keyword>
<dbReference type="InterPro" id="IPR003010">
    <property type="entry name" value="C-N_Hydrolase"/>
</dbReference>
<dbReference type="InterPro" id="IPR000898">
    <property type="entry name" value="Indolamine_dOase"/>
</dbReference>
<proteinExistence type="inferred from homology"/>
<reference evidence="10 11" key="1">
    <citation type="journal article" date="2015" name="Genome Biol. Evol.">
        <title>Comparative Genomics of a Bacterivorous Green Alga Reveals Evolutionary Causalities and Consequences of Phago-Mixotrophic Mode of Nutrition.</title>
        <authorList>
            <person name="Burns J.A."/>
            <person name="Paasch A."/>
            <person name="Narechania A."/>
            <person name="Kim E."/>
        </authorList>
    </citation>
    <scope>NUCLEOTIDE SEQUENCE [LARGE SCALE GENOMIC DNA]</scope>
    <source>
        <strain evidence="10 11">PLY_AMNH</strain>
    </source>
</reference>
<dbReference type="GO" id="GO:0046872">
    <property type="term" value="F:metal ion binding"/>
    <property type="evidence" value="ECO:0007669"/>
    <property type="project" value="UniProtKB-KW"/>
</dbReference>
<evidence type="ECO:0000256" key="8">
    <source>
        <dbReference type="SAM" id="MobiDB-lite"/>
    </source>
</evidence>
<dbReference type="PROSITE" id="PS50263">
    <property type="entry name" value="CN_HYDROLASE"/>
    <property type="match status" value="1"/>
</dbReference>
<evidence type="ECO:0000259" key="9">
    <source>
        <dbReference type="PROSITE" id="PS50263"/>
    </source>
</evidence>
<dbReference type="Gene3D" id="3.60.110.10">
    <property type="entry name" value="Carbon-nitrogen hydrolase"/>
    <property type="match status" value="1"/>
</dbReference>
<dbReference type="InterPro" id="IPR037217">
    <property type="entry name" value="Trp/Indoleamine_2_3_dOase-like"/>
</dbReference>
<feature type="binding site" description="proximal binding residue" evidence="7">
    <location>
        <position position="1099"/>
    </location>
    <ligand>
        <name>heme b</name>
        <dbReference type="ChEBI" id="CHEBI:60344"/>
    </ligand>
    <ligandPart>
        <name>Fe</name>
        <dbReference type="ChEBI" id="CHEBI:18248"/>
    </ligandPart>
</feature>
<dbReference type="AlphaFoldDB" id="A0AAE0BLT6"/>
<comment type="similarity">
    <text evidence="1">Belongs to the indoleamine 2,3-dioxygenase family.</text>
</comment>
<evidence type="ECO:0000256" key="1">
    <source>
        <dbReference type="ARBA" id="ARBA00007119"/>
    </source>
</evidence>
<dbReference type="Gene3D" id="1.20.58.480">
    <property type="match status" value="1"/>
</dbReference>
<evidence type="ECO:0000256" key="3">
    <source>
        <dbReference type="ARBA" id="ARBA00023004"/>
    </source>
</evidence>
<dbReference type="SUPFAM" id="SSF56317">
    <property type="entry name" value="Carbon-nitrogen hydrolase"/>
    <property type="match status" value="1"/>
</dbReference>
<dbReference type="Proteomes" id="UP001190700">
    <property type="component" value="Unassembled WGS sequence"/>
</dbReference>
<keyword evidence="3 7" id="KW-0408">Iron</keyword>
<evidence type="ECO:0000256" key="2">
    <source>
        <dbReference type="ARBA" id="ARBA00022723"/>
    </source>
</evidence>
<sequence>MTYSADTTTATGVERSVHAAVWQGSAIPGDTKANLQTVSRAVRAAADQGVELVLFPELFLSGYDNTAEELGALALHQSSEELQEVCRLARDTGTCIALPYAERDSRGALFNACALFDASGRLALNYRKVNLWGPWEQATFARGTPEHLRGAPLALRSGLTVRCGVIICYDVEFPEPARCLARQGVELLLVPTALGAGDVEAVTPFKVLVCEVTWRVAAQVLVRGVTWRVAAQVLPTRALENHLFVLYANLEGAARCVAEQNVPSFCGRSCLLAPDGEEILRGGGHIGGGLLSAVLRLSAYAASVKRNPYLADCDARLADGHYSTVYPPPSPPSNPSALPAPAHSALPAGPDVAESERTRVAAAFLTGLHGRDFPYGALHEAQRLRLYLPEEADRRLSTAGRLPVAFLVHGGFWKSKWGSENTQSASLVPDFLCRGFAVALVEYRRREMPGGGWPGTEQDVMDALGFLRELEVRGEPLDLERVVVIGHSAGGQLALVTCGRAWASPDGRAAQGDCASSSPAHAVRPCLCVAIAATPDMMQAHEAGLSDEGDAVERYMGCLPDSATNREKYAAASAQQYLPLRGPTLLVSGTEDTDVPPALLADFHALALRAAAEAARGERGPGDPLPPPVELLSVLGADHYQLVTAGSRAWRHVARRTTQMLQEHCGWLLAPQPADYSVTRERGFLPERDPPLSILEPSSDGGVANIPPSSSTTAHPESHLPVLSAVEADCFARWEACVARLPGLLCIGQQVRAYLAKELPNIEAGAPGALRPWQLCLLANEGLAERAFAVLAFLTHGWVWGEEPIVSRLPRKLAVPLAAVADIVGRPPILTYFSFNAANWQRVDMARGVELGNTQRALNFLGGRDEEWFSAVHVAIEAQAGEALLAVVRLQRILAADGPPAAATPEEGATPARTVAALQEGAMQLVRNELRIVGGSLAAMTATLRRMKEHCDPYIYYMRVRLFMSGWTHEALPHGMEYERVPSCARDAGKDMPQIAEHHWRRERYFGETGAQSSVLPALDAALGIAMSEDDLSPYLKAMRDYMPPHHAEFMRAIEHGPSVRKLLLSVVAREVYQSAVAVQTVAAYNECIDGLTLFRGIHFELAYAFVRKFDERKDDEIRGTGGTPFMPYLKKHRVNTADMKLVYSEEPSRQASIDADAQ</sequence>
<feature type="region of interest" description="Disordered" evidence="8">
    <location>
        <begin position="696"/>
        <end position="716"/>
    </location>
</feature>
<evidence type="ECO:0000313" key="10">
    <source>
        <dbReference type="EMBL" id="KAK3238891.1"/>
    </source>
</evidence>
<accession>A0AAE0BLT6</accession>
<comment type="similarity">
    <text evidence="4">Belongs to the AB hydrolase superfamily. Isoprenylcysteine methylesterase family.</text>
</comment>
<organism evidence="10 11">
    <name type="scientific">Cymbomonas tetramitiformis</name>
    <dbReference type="NCBI Taxonomy" id="36881"/>
    <lineage>
        <taxon>Eukaryota</taxon>
        <taxon>Viridiplantae</taxon>
        <taxon>Chlorophyta</taxon>
        <taxon>Pyramimonadophyceae</taxon>
        <taxon>Pyramimonadales</taxon>
        <taxon>Pyramimonadaceae</taxon>
        <taxon>Cymbomonas</taxon>
    </lineage>
</organism>
<dbReference type="Pfam" id="PF01231">
    <property type="entry name" value="IDO"/>
    <property type="match status" value="1"/>
</dbReference>
<feature type="region of interest" description="Disordered" evidence="8">
    <location>
        <begin position="324"/>
        <end position="351"/>
    </location>
</feature>
<feature type="domain" description="CN hydrolase" evidence="9">
    <location>
        <begin position="17"/>
        <end position="297"/>
    </location>
</feature>
<evidence type="ECO:0000256" key="4">
    <source>
        <dbReference type="ARBA" id="ARBA00038028"/>
    </source>
</evidence>
<comment type="caution">
    <text evidence="10">The sequence shown here is derived from an EMBL/GenBank/DDBJ whole genome shotgun (WGS) entry which is preliminary data.</text>
</comment>
<dbReference type="SUPFAM" id="SSF140959">
    <property type="entry name" value="Indolic compounds 2,3-dioxygenase-like"/>
    <property type="match status" value="1"/>
</dbReference>
<dbReference type="Gene3D" id="3.40.50.1820">
    <property type="entry name" value="alpha/beta hydrolase"/>
    <property type="match status" value="1"/>
</dbReference>
<evidence type="ECO:0000313" key="11">
    <source>
        <dbReference type="Proteomes" id="UP001190700"/>
    </source>
</evidence>
<comment type="catalytic activity">
    <reaction evidence="6">
        <text>[protein]-C-terminal S-[(2E,6E)-farnesyl]-L-cysteine methyl ester + H2O = [protein]-C-terminal S-[(2E,6E)-farnesyl]-L-cysteine + methanol + H(+)</text>
        <dbReference type="Rhea" id="RHEA:48520"/>
        <dbReference type="Rhea" id="RHEA-COMP:12125"/>
        <dbReference type="Rhea" id="RHEA-COMP:12126"/>
        <dbReference type="ChEBI" id="CHEBI:15377"/>
        <dbReference type="ChEBI" id="CHEBI:15378"/>
        <dbReference type="ChEBI" id="CHEBI:17790"/>
        <dbReference type="ChEBI" id="CHEBI:90510"/>
        <dbReference type="ChEBI" id="CHEBI:90511"/>
        <dbReference type="EC" id="3.1.1.n2"/>
    </reaction>
</comment>
<evidence type="ECO:0000256" key="7">
    <source>
        <dbReference type="PIRSR" id="PIRSR600898-1"/>
    </source>
</evidence>
<dbReference type="Pfam" id="PF00795">
    <property type="entry name" value="CN_hydrolase"/>
    <property type="match status" value="1"/>
</dbReference>
<dbReference type="PROSITE" id="PS01227">
    <property type="entry name" value="UPF0012"/>
    <property type="match status" value="1"/>
</dbReference>
<dbReference type="InterPro" id="IPR036526">
    <property type="entry name" value="C-N_Hydrolase_sf"/>
</dbReference>
<dbReference type="GO" id="GO:0016810">
    <property type="term" value="F:hydrolase activity, acting on carbon-nitrogen (but not peptide) bonds"/>
    <property type="evidence" value="ECO:0007669"/>
    <property type="project" value="UniProtKB-ARBA"/>
</dbReference>
<dbReference type="GO" id="GO:0019441">
    <property type="term" value="P:L-tryptophan catabolic process to kynurenine"/>
    <property type="evidence" value="ECO:0007669"/>
    <property type="project" value="InterPro"/>
</dbReference>
<gene>
    <name evidence="10" type="ORF">CYMTET_51138</name>
</gene>
<protein>
    <recommendedName>
        <fullName evidence="5">protein-S-isoprenylcysteine alpha-carbonyl methylesterase</fullName>
        <ecNumber evidence="5">3.1.1.n2</ecNumber>
    </recommendedName>
</protein>
<dbReference type="EMBL" id="LGRX02034079">
    <property type="protein sequence ID" value="KAK3238891.1"/>
    <property type="molecule type" value="Genomic_DNA"/>
</dbReference>
<dbReference type="GO" id="GO:0020037">
    <property type="term" value="F:heme binding"/>
    <property type="evidence" value="ECO:0007669"/>
    <property type="project" value="InterPro"/>
</dbReference>
<name>A0AAE0BLT6_9CHLO</name>
<dbReference type="InterPro" id="IPR001110">
    <property type="entry name" value="UPF0012_CS"/>
</dbReference>
<dbReference type="PANTHER" id="PTHR28657:SF5">
    <property type="entry name" value="INDOLEAMINE 2,3-DIOXYGENASE"/>
    <property type="match status" value="1"/>
</dbReference>
<dbReference type="GO" id="GO:0016702">
    <property type="term" value="F:oxidoreductase activity, acting on single donors with incorporation of molecular oxygen, incorporation of two atoms of oxygen"/>
    <property type="evidence" value="ECO:0007669"/>
    <property type="project" value="UniProtKB-ARBA"/>
</dbReference>
<dbReference type="EC" id="3.1.1.n2" evidence="5"/>
<dbReference type="Pfam" id="PF20434">
    <property type="entry name" value="BD-FAE"/>
    <property type="match status" value="1"/>
</dbReference>
<keyword evidence="2 7" id="KW-0479">Metal-binding</keyword>
<dbReference type="InterPro" id="IPR029058">
    <property type="entry name" value="AB_hydrolase_fold"/>
</dbReference>
<evidence type="ECO:0000256" key="5">
    <source>
        <dbReference type="ARBA" id="ARBA00038928"/>
    </source>
</evidence>
<evidence type="ECO:0000256" key="6">
    <source>
        <dbReference type="ARBA" id="ARBA00049507"/>
    </source>
</evidence>
<dbReference type="SUPFAM" id="SSF53474">
    <property type="entry name" value="alpha/beta-Hydrolases"/>
    <property type="match status" value="1"/>
</dbReference>
<keyword evidence="11" id="KW-1185">Reference proteome</keyword>
<dbReference type="PANTHER" id="PTHR28657">
    <property type="entry name" value="INDOLEAMINE 2,3-DIOXYGENASE"/>
    <property type="match status" value="1"/>
</dbReference>